<dbReference type="Proteomes" id="UP000438429">
    <property type="component" value="Unassembled WGS sequence"/>
</dbReference>
<dbReference type="AlphaFoldDB" id="A0A6A4SX60"/>
<gene>
    <name evidence="1" type="ORF">F2P81_013359</name>
</gene>
<comment type="caution">
    <text evidence="1">The sequence shown here is derived from an EMBL/GenBank/DDBJ whole genome shotgun (WGS) entry which is preliminary data.</text>
</comment>
<reference evidence="1 2" key="1">
    <citation type="submission" date="2019-06" db="EMBL/GenBank/DDBJ databases">
        <title>Draft genomes of female and male turbot (Scophthalmus maximus).</title>
        <authorList>
            <person name="Xu H."/>
            <person name="Xu X.-W."/>
            <person name="Shao C."/>
            <person name="Chen S."/>
        </authorList>
    </citation>
    <scope>NUCLEOTIDE SEQUENCE [LARGE SCALE GENOMIC DNA]</scope>
    <source>
        <strain evidence="1">Ysfricsl-2016a</strain>
        <tissue evidence="1">Blood</tissue>
    </source>
</reference>
<sequence>MEDSIRKKPDWRSICDTSASLNPRAGDQYAPQRKTLHMMNILKPYLTAAIYIFSPRAVGASLQNDGVVCLTQLVRAGALVSVRPASRVVVRPLWIQTEEDPAAPATVALFTTDGSEHTAHIATATR</sequence>
<proteinExistence type="predicted"/>
<dbReference type="EMBL" id="VEVO01000011">
    <property type="protein sequence ID" value="KAF0035601.1"/>
    <property type="molecule type" value="Genomic_DNA"/>
</dbReference>
<name>A0A6A4SX60_SCOMX</name>
<accession>A0A6A4SX60</accession>
<organism evidence="1 2">
    <name type="scientific">Scophthalmus maximus</name>
    <name type="common">Turbot</name>
    <name type="synonym">Psetta maxima</name>
    <dbReference type="NCBI Taxonomy" id="52904"/>
    <lineage>
        <taxon>Eukaryota</taxon>
        <taxon>Metazoa</taxon>
        <taxon>Chordata</taxon>
        <taxon>Craniata</taxon>
        <taxon>Vertebrata</taxon>
        <taxon>Euteleostomi</taxon>
        <taxon>Actinopterygii</taxon>
        <taxon>Neopterygii</taxon>
        <taxon>Teleostei</taxon>
        <taxon>Neoteleostei</taxon>
        <taxon>Acanthomorphata</taxon>
        <taxon>Carangaria</taxon>
        <taxon>Pleuronectiformes</taxon>
        <taxon>Pleuronectoidei</taxon>
        <taxon>Scophthalmidae</taxon>
        <taxon>Scophthalmus</taxon>
    </lineage>
</organism>
<evidence type="ECO:0000313" key="2">
    <source>
        <dbReference type="Proteomes" id="UP000438429"/>
    </source>
</evidence>
<evidence type="ECO:0000313" key="1">
    <source>
        <dbReference type="EMBL" id="KAF0035601.1"/>
    </source>
</evidence>
<protein>
    <submittedName>
        <fullName evidence="1">Uncharacterized protein</fullName>
    </submittedName>
</protein>